<dbReference type="EMBL" id="FNQH01000001">
    <property type="protein sequence ID" value="SDZ96700.1"/>
    <property type="molecule type" value="Genomic_DNA"/>
</dbReference>
<name>A0AB37ZY69_9LACT</name>
<evidence type="ECO:0000313" key="2">
    <source>
        <dbReference type="Proteomes" id="UP000199042"/>
    </source>
</evidence>
<organism evidence="1 2">
    <name type="scientific">Trichococcus collinsii</name>
    <dbReference type="NCBI Taxonomy" id="157076"/>
    <lineage>
        <taxon>Bacteria</taxon>
        <taxon>Bacillati</taxon>
        <taxon>Bacillota</taxon>
        <taxon>Bacilli</taxon>
        <taxon>Lactobacillales</taxon>
        <taxon>Carnobacteriaceae</taxon>
        <taxon>Trichococcus</taxon>
    </lineage>
</organism>
<dbReference type="RefSeq" id="WP_086986797.1">
    <property type="nucleotide sequence ID" value="NZ_FJNA01000002.1"/>
</dbReference>
<comment type="caution">
    <text evidence="1">The sequence shown here is derived from an EMBL/GenBank/DDBJ whole genome shotgun (WGS) entry which is preliminary data.</text>
</comment>
<dbReference type="AlphaFoldDB" id="A0AB37ZY69"/>
<sequence length="69" mass="8091">MDNNQALSQAHCSYLQEMEQEPVAETWDGEPIYENEEYFDIEGEYVINEIDALRDYLNEHYTLKTAGRG</sequence>
<evidence type="ECO:0000313" key="1">
    <source>
        <dbReference type="EMBL" id="SDZ96700.1"/>
    </source>
</evidence>
<protein>
    <submittedName>
        <fullName evidence="1">Uncharacterized protein</fullName>
    </submittedName>
</protein>
<keyword evidence="2" id="KW-1185">Reference proteome</keyword>
<dbReference type="Proteomes" id="UP000199042">
    <property type="component" value="Unassembled WGS sequence"/>
</dbReference>
<gene>
    <name evidence="1" type="ORF">SAMN04488525_101743</name>
</gene>
<proteinExistence type="predicted"/>
<reference evidence="1 2" key="1">
    <citation type="submission" date="2016-10" db="EMBL/GenBank/DDBJ databases">
        <authorList>
            <person name="Varghese N."/>
            <person name="Submissions S."/>
        </authorList>
    </citation>
    <scope>NUCLEOTIDE SEQUENCE [LARGE SCALE GENOMIC DNA]</scope>
    <source>
        <strain evidence="1 2">DSM 14526</strain>
    </source>
</reference>
<accession>A0AB37ZY69</accession>